<sequence>MELYIDIQEMVRDTRERPEADFSKLDTKIQRFPQGLRPGVEERYIIPSFVSLGPYHHGSPHLRETEELKHAAAHYFCEMSGHSVAHVYDKILHIAGEGRSCYVHDAVAKFTDAEFALAEIGIKLTASSKTGLADMSVQRGYLFGQLSLTPLFVNDVTACWLISMAAYEACVSTTYPSDGFVISSYISFMAMLMDKEEDVHELRAKHIVGSFFSNTQRLVFFKGLATHLRLGRLYFIITDKIDKFKRERPEGRRGQEAFTSASPVAGARQEIRVRLCAPPPSCDLRIGDCSRCGLLYKPLQPQVAETDRFLPLIRLLIELSSVANINFGRSVASNQQVAVFRCRSTSTYRIKSRGLSAESLQLHGIWIKVEIVKL</sequence>
<proteinExistence type="predicted"/>
<name>M8BWE8_AEGTA</name>
<dbReference type="Pfam" id="PF03140">
    <property type="entry name" value="DUF247"/>
    <property type="match status" value="2"/>
</dbReference>
<reference evidence="1" key="1">
    <citation type="submission" date="2015-06" db="UniProtKB">
        <authorList>
            <consortium name="EnsemblPlants"/>
        </authorList>
    </citation>
    <scope>IDENTIFICATION</scope>
</reference>
<dbReference type="ExpressionAtlas" id="M8BWE8">
    <property type="expression patterns" value="baseline"/>
</dbReference>
<accession>M8BWE8</accession>
<evidence type="ECO:0000313" key="1">
    <source>
        <dbReference type="EnsemblPlants" id="EMT11144"/>
    </source>
</evidence>
<organism evidence="1">
    <name type="scientific">Aegilops tauschii</name>
    <name type="common">Tausch's goatgrass</name>
    <name type="synonym">Aegilops squarrosa</name>
    <dbReference type="NCBI Taxonomy" id="37682"/>
    <lineage>
        <taxon>Eukaryota</taxon>
        <taxon>Viridiplantae</taxon>
        <taxon>Streptophyta</taxon>
        <taxon>Embryophyta</taxon>
        <taxon>Tracheophyta</taxon>
        <taxon>Spermatophyta</taxon>
        <taxon>Magnoliopsida</taxon>
        <taxon>Liliopsida</taxon>
        <taxon>Poales</taxon>
        <taxon>Poaceae</taxon>
        <taxon>BOP clade</taxon>
        <taxon>Pooideae</taxon>
        <taxon>Triticodae</taxon>
        <taxon>Triticeae</taxon>
        <taxon>Triticinae</taxon>
        <taxon>Aegilops</taxon>
    </lineage>
</organism>
<dbReference type="InterPro" id="IPR004158">
    <property type="entry name" value="DUF247_pln"/>
</dbReference>
<protein>
    <submittedName>
        <fullName evidence="1">Uncharacterized protein</fullName>
    </submittedName>
</protein>
<dbReference type="EnsemblPlants" id="EMT11144">
    <property type="protein sequence ID" value="EMT11144"/>
    <property type="gene ID" value="F775_44061"/>
</dbReference>
<dbReference type="AlphaFoldDB" id="M8BWE8"/>
<dbReference type="PANTHER" id="PTHR31549">
    <property type="entry name" value="PROTEIN, PUTATIVE (DUF247)-RELATED-RELATED"/>
    <property type="match status" value="1"/>
</dbReference>
<dbReference type="PANTHER" id="PTHR31549:SF262">
    <property type="match status" value="1"/>
</dbReference>